<name>A0ACB9G711_CICIN</name>
<reference evidence="1 2" key="2">
    <citation type="journal article" date="2022" name="Mol. Ecol. Resour.">
        <title>The genomes of chicory, endive, great burdock and yacon provide insights into Asteraceae paleo-polyploidization history and plant inulin production.</title>
        <authorList>
            <person name="Fan W."/>
            <person name="Wang S."/>
            <person name="Wang H."/>
            <person name="Wang A."/>
            <person name="Jiang F."/>
            <person name="Liu H."/>
            <person name="Zhao H."/>
            <person name="Xu D."/>
            <person name="Zhang Y."/>
        </authorList>
    </citation>
    <scope>NUCLEOTIDE SEQUENCE [LARGE SCALE GENOMIC DNA]</scope>
    <source>
        <strain evidence="2">cv. Punajuju</strain>
        <tissue evidence="1">Leaves</tissue>
    </source>
</reference>
<dbReference type="EMBL" id="CM042010">
    <property type="protein sequence ID" value="KAI3779243.1"/>
    <property type="molecule type" value="Genomic_DNA"/>
</dbReference>
<gene>
    <name evidence="1" type="ORF">L2E82_08869</name>
</gene>
<evidence type="ECO:0000313" key="2">
    <source>
        <dbReference type="Proteomes" id="UP001055811"/>
    </source>
</evidence>
<protein>
    <submittedName>
        <fullName evidence="1">Uncharacterized protein</fullName>
    </submittedName>
</protein>
<reference evidence="2" key="1">
    <citation type="journal article" date="2022" name="Mol. Ecol. Resour.">
        <title>The genomes of chicory, endive, great burdock and yacon provide insights into Asteraceae palaeo-polyploidization history and plant inulin production.</title>
        <authorList>
            <person name="Fan W."/>
            <person name="Wang S."/>
            <person name="Wang H."/>
            <person name="Wang A."/>
            <person name="Jiang F."/>
            <person name="Liu H."/>
            <person name="Zhao H."/>
            <person name="Xu D."/>
            <person name="Zhang Y."/>
        </authorList>
    </citation>
    <scope>NUCLEOTIDE SEQUENCE [LARGE SCALE GENOMIC DNA]</scope>
    <source>
        <strain evidence="2">cv. Punajuju</strain>
    </source>
</reference>
<comment type="caution">
    <text evidence="1">The sequence shown here is derived from an EMBL/GenBank/DDBJ whole genome shotgun (WGS) entry which is preliminary data.</text>
</comment>
<keyword evidence="2" id="KW-1185">Reference proteome</keyword>
<accession>A0ACB9G711</accession>
<sequence>MWLPKTEKKTLNWCVESKENTCTFVFQTMFIGPILPLTHNYMEFWFVVIHLQIVNGDRRRSTQQPSP</sequence>
<proteinExistence type="predicted"/>
<evidence type="ECO:0000313" key="1">
    <source>
        <dbReference type="EMBL" id="KAI3779243.1"/>
    </source>
</evidence>
<organism evidence="1 2">
    <name type="scientific">Cichorium intybus</name>
    <name type="common">Chicory</name>
    <dbReference type="NCBI Taxonomy" id="13427"/>
    <lineage>
        <taxon>Eukaryota</taxon>
        <taxon>Viridiplantae</taxon>
        <taxon>Streptophyta</taxon>
        <taxon>Embryophyta</taxon>
        <taxon>Tracheophyta</taxon>
        <taxon>Spermatophyta</taxon>
        <taxon>Magnoliopsida</taxon>
        <taxon>eudicotyledons</taxon>
        <taxon>Gunneridae</taxon>
        <taxon>Pentapetalae</taxon>
        <taxon>asterids</taxon>
        <taxon>campanulids</taxon>
        <taxon>Asterales</taxon>
        <taxon>Asteraceae</taxon>
        <taxon>Cichorioideae</taxon>
        <taxon>Cichorieae</taxon>
        <taxon>Cichoriinae</taxon>
        <taxon>Cichorium</taxon>
    </lineage>
</organism>
<dbReference type="Proteomes" id="UP001055811">
    <property type="component" value="Linkage Group LG02"/>
</dbReference>